<dbReference type="KEGG" id="dpf:ON006_29970"/>
<dbReference type="Gene3D" id="1.10.760.10">
    <property type="entry name" value="Cytochrome c-like domain"/>
    <property type="match status" value="1"/>
</dbReference>
<dbReference type="GO" id="GO:0046872">
    <property type="term" value="F:metal ion binding"/>
    <property type="evidence" value="ECO:0007669"/>
    <property type="project" value="UniProtKB-KW"/>
</dbReference>
<evidence type="ECO:0000313" key="7">
    <source>
        <dbReference type="EMBL" id="WAC11943.1"/>
    </source>
</evidence>
<dbReference type="Pfam" id="PF23500">
    <property type="entry name" value="DUF7133"/>
    <property type="match status" value="1"/>
</dbReference>
<feature type="domain" description="Cytochrome c" evidence="6">
    <location>
        <begin position="1012"/>
        <end position="1148"/>
    </location>
</feature>
<dbReference type="PANTHER" id="PTHR33546:SF1">
    <property type="entry name" value="LARGE, MULTIFUNCTIONAL SECRETED PROTEIN"/>
    <property type="match status" value="1"/>
</dbReference>
<dbReference type="InterPro" id="IPR011041">
    <property type="entry name" value="Quinoprot_gluc/sorb_DH_b-prop"/>
</dbReference>
<sequence>MISKKQLKNPLLLLAATAVVVVSCMKMSPSSSKLSSDWGKTSKTNSKALVVKEDPATGKARAKEIREKTAVKLADGLKLDLWASDSLAPDPVAIAMDDKGRVYLNRTNRQKNSEFDIRGHRNWMTASIGLQTVEDRRAFLHSTFAPEKSKENNWLKDVNGDGSHDWKDLAVEKDEVWRIEDTDNDGVADISMRILDDFFDEVSDVAGGLLIRAKDAFVTIAPDVWRLRDTNGDGVLDEKQSISHGYGVHIGFSGHGMSNPIEGPDGKIYWNIGDIGANVTTAEGIKHEYPNSGIIGRANPDGSDFEVYAHGLRNTHEFVFDEYGNLISSDNDGDHPGESERLVHVVEGSDAGWRSNWQYGKYTDPKNNSYKVWMDEKLYKPRWEGQAAYIIPPIQNFHNGPTGMQYNPGTALGSEWKNKFFLVEFVGNPARSPIWSFGLKPKGASFVLNGEKNILTGILPTGIRFGPDGALYVADWINGWDTKNYGRVWKLDVTEEKNDLKALRIETKRLMQLDYEKQADDMLLSLLSNQDMRIRQKAQFELAARGAKGAAVLSKAIAQTGNQLARIHGIWGMGQLARQDKAYANVLMTLLKDSDEEISVQAAKVLGDARIAESGPMLIPMLSSKNPRMQFFGAQALGRVGYKEAVTPLLNMIKANNDEDVYLRHAAVLALSRIATAEPMLALATSPEKSLRIAAVLVLRKLKSDKISVFLQDKDEYIVTEAARAINDDLSITGALPALAATLNDKRFTSEPLLRRAINAALRVGGESQLNDLIAFAKRTDVDKNLRAEALATLGTWANPSVMDRVDGRYRGVIERNPATVKSKIQPIISDLLQDNDPAILIAATQMLTNLNVSDNNAALAKILSEHKDPKVRAAILIALNDLKYADMETVMKKGMNDPDADVRTAALGMVGNVTMSKEALSDISQTIFDKGSVREQQQMLRVLGTLPVAKTETIFTDLIGKMADKKLPNSLALDLGEAVDSTKSTALIAKLAPLRSQGTTVADFQDALFGGNAQLGRRYFMTNSAAECVRCHSIGGQGGEVGPSLSNIGNVLSREQILQALVEPSARLSPGFGMVMLTLKDGTSAAGILAQENEHELVLKTSEAEPLKIAVARIAKRENVPSSMPPMGTIMSKREIRDVVEFLSGLKK</sequence>
<dbReference type="InterPro" id="IPR055557">
    <property type="entry name" value="DUF7133"/>
</dbReference>
<accession>A0A9E8SKF9</accession>
<dbReference type="InterPro" id="IPR013427">
    <property type="entry name" value="Haem-bd_dom_put"/>
</dbReference>
<dbReference type="Gene3D" id="1.25.10.10">
    <property type="entry name" value="Leucine-rich Repeat Variant"/>
    <property type="match status" value="2"/>
</dbReference>
<dbReference type="EMBL" id="CP112998">
    <property type="protein sequence ID" value="WAC11943.1"/>
    <property type="molecule type" value="Genomic_DNA"/>
</dbReference>
<dbReference type="InterPro" id="IPR011042">
    <property type="entry name" value="6-blade_b-propeller_TolB-like"/>
</dbReference>
<keyword evidence="8" id="KW-1185">Reference proteome</keyword>
<proteinExistence type="predicted"/>
<protein>
    <submittedName>
        <fullName evidence="7">HEAT repeat domain-containing protein</fullName>
    </submittedName>
</protein>
<dbReference type="InterPro" id="IPR011989">
    <property type="entry name" value="ARM-like"/>
</dbReference>
<keyword evidence="3 4" id="KW-0408">Iron</keyword>
<evidence type="ECO:0000256" key="5">
    <source>
        <dbReference type="SAM" id="SignalP"/>
    </source>
</evidence>
<feature type="chain" id="PRO_5039330809" evidence="5">
    <location>
        <begin position="22"/>
        <end position="1149"/>
    </location>
</feature>
<dbReference type="GO" id="GO:0020037">
    <property type="term" value="F:heme binding"/>
    <property type="evidence" value="ECO:0007669"/>
    <property type="project" value="InterPro"/>
</dbReference>
<dbReference type="SUPFAM" id="SSF46626">
    <property type="entry name" value="Cytochrome c"/>
    <property type="match status" value="1"/>
</dbReference>
<dbReference type="InterPro" id="IPR036909">
    <property type="entry name" value="Cyt_c-like_dom_sf"/>
</dbReference>
<organism evidence="7 8">
    <name type="scientific">Dyadobacter pollutisoli</name>
    <dbReference type="NCBI Taxonomy" id="2910158"/>
    <lineage>
        <taxon>Bacteria</taxon>
        <taxon>Pseudomonadati</taxon>
        <taxon>Bacteroidota</taxon>
        <taxon>Cytophagia</taxon>
        <taxon>Cytophagales</taxon>
        <taxon>Spirosomataceae</taxon>
        <taxon>Dyadobacter</taxon>
    </lineage>
</organism>
<dbReference type="Pfam" id="PF13646">
    <property type="entry name" value="HEAT_2"/>
    <property type="match status" value="2"/>
</dbReference>
<reference evidence="7" key="1">
    <citation type="submission" date="2022-11" db="EMBL/GenBank/DDBJ databases">
        <title>Dyadobacter pollutisoli sp. nov., isolated from plastic dumped soil.</title>
        <authorList>
            <person name="Kim J.M."/>
            <person name="Kim K.R."/>
            <person name="Lee J.K."/>
            <person name="Hao L."/>
            <person name="Jeon C.O."/>
        </authorList>
    </citation>
    <scope>NUCLEOTIDE SEQUENCE</scope>
    <source>
        <strain evidence="7">U1</strain>
    </source>
</reference>
<keyword evidence="2 4" id="KW-0479">Metal-binding</keyword>
<dbReference type="PROSITE" id="PS51257">
    <property type="entry name" value="PROKAR_LIPOPROTEIN"/>
    <property type="match status" value="1"/>
</dbReference>
<dbReference type="SUPFAM" id="SSF48371">
    <property type="entry name" value="ARM repeat"/>
    <property type="match status" value="1"/>
</dbReference>
<dbReference type="SUPFAM" id="SSF50952">
    <property type="entry name" value="Soluble quinoprotein glucose dehydrogenase"/>
    <property type="match status" value="1"/>
</dbReference>
<evidence type="ECO:0000256" key="1">
    <source>
        <dbReference type="ARBA" id="ARBA00022617"/>
    </source>
</evidence>
<gene>
    <name evidence="7" type="ORF">ON006_29970</name>
</gene>
<evidence type="ECO:0000313" key="8">
    <source>
        <dbReference type="Proteomes" id="UP001164653"/>
    </source>
</evidence>
<keyword evidence="1 4" id="KW-0349">Heme</keyword>
<dbReference type="AlphaFoldDB" id="A0A9E8SKF9"/>
<dbReference type="PANTHER" id="PTHR33546">
    <property type="entry name" value="LARGE, MULTIFUNCTIONAL SECRETED PROTEIN-RELATED"/>
    <property type="match status" value="1"/>
</dbReference>
<dbReference type="InterPro" id="IPR016024">
    <property type="entry name" value="ARM-type_fold"/>
</dbReference>
<dbReference type="InterPro" id="IPR009056">
    <property type="entry name" value="Cyt_c-like_dom"/>
</dbReference>
<evidence type="ECO:0000256" key="3">
    <source>
        <dbReference type="ARBA" id="ARBA00023004"/>
    </source>
</evidence>
<dbReference type="RefSeq" id="WP_244822189.1">
    <property type="nucleotide sequence ID" value="NZ_CP112998.1"/>
</dbReference>
<dbReference type="GO" id="GO:0009055">
    <property type="term" value="F:electron transfer activity"/>
    <property type="evidence" value="ECO:0007669"/>
    <property type="project" value="InterPro"/>
</dbReference>
<evidence type="ECO:0000256" key="4">
    <source>
        <dbReference type="PROSITE-ProRule" id="PRU00433"/>
    </source>
</evidence>
<keyword evidence="5" id="KW-0732">Signal</keyword>
<feature type="signal peptide" evidence="5">
    <location>
        <begin position="1"/>
        <end position="21"/>
    </location>
</feature>
<dbReference type="NCBIfam" id="TIGR02603">
    <property type="entry name" value="CxxCH_TIGR02603"/>
    <property type="match status" value="1"/>
</dbReference>
<dbReference type="Gene3D" id="2.120.10.30">
    <property type="entry name" value="TolB, C-terminal domain"/>
    <property type="match status" value="1"/>
</dbReference>
<dbReference type="PROSITE" id="PS51007">
    <property type="entry name" value="CYTC"/>
    <property type="match status" value="1"/>
</dbReference>
<evidence type="ECO:0000256" key="2">
    <source>
        <dbReference type="ARBA" id="ARBA00022723"/>
    </source>
</evidence>
<name>A0A9E8SKF9_9BACT</name>
<dbReference type="Proteomes" id="UP001164653">
    <property type="component" value="Chromosome"/>
</dbReference>
<evidence type="ECO:0000259" key="6">
    <source>
        <dbReference type="PROSITE" id="PS51007"/>
    </source>
</evidence>